<dbReference type="Proteomes" id="UP000305948">
    <property type="component" value="Unassembled WGS sequence"/>
</dbReference>
<keyword evidence="2" id="KW-0812">Transmembrane</keyword>
<protein>
    <recommendedName>
        <fullName evidence="5">Translocation protein sec66</fullName>
    </recommendedName>
</protein>
<evidence type="ECO:0000313" key="3">
    <source>
        <dbReference type="EMBL" id="TFK55145.1"/>
    </source>
</evidence>
<dbReference type="PANTHER" id="PTHR28229">
    <property type="entry name" value="TRANSLOCATION PROTEIN SEC66"/>
    <property type="match status" value="1"/>
</dbReference>
<dbReference type="STRING" id="5364.A0A5C3NDP6"/>
<evidence type="ECO:0000256" key="2">
    <source>
        <dbReference type="SAM" id="Phobius"/>
    </source>
</evidence>
<dbReference type="OrthoDB" id="73168at2759"/>
<keyword evidence="2" id="KW-1133">Transmembrane helix</keyword>
<feature type="compositionally biased region" description="Polar residues" evidence="1">
    <location>
        <begin position="215"/>
        <end position="232"/>
    </location>
</feature>
<organism evidence="3 4">
    <name type="scientific">Heliocybe sulcata</name>
    <dbReference type="NCBI Taxonomy" id="5364"/>
    <lineage>
        <taxon>Eukaryota</taxon>
        <taxon>Fungi</taxon>
        <taxon>Dikarya</taxon>
        <taxon>Basidiomycota</taxon>
        <taxon>Agaricomycotina</taxon>
        <taxon>Agaricomycetes</taxon>
        <taxon>Gloeophyllales</taxon>
        <taxon>Gloeophyllaceae</taxon>
        <taxon>Heliocybe</taxon>
    </lineage>
</organism>
<keyword evidence="4" id="KW-1185">Reference proteome</keyword>
<dbReference type="GO" id="GO:0031204">
    <property type="term" value="P:post-translational protein targeting to membrane, translocation"/>
    <property type="evidence" value="ECO:0007669"/>
    <property type="project" value="InterPro"/>
</dbReference>
<evidence type="ECO:0000256" key="1">
    <source>
        <dbReference type="SAM" id="MobiDB-lite"/>
    </source>
</evidence>
<reference evidence="3 4" key="1">
    <citation type="journal article" date="2019" name="Nat. Ecol. Evol.">
        <title>Megaphylogeny resolves global patterns of mushroom evolution.</title>
        <authorList>
            <person name="Varga T."/>
            <person name="Krizsan K."/>
            <person name="Foldi C."/>
            <person name="Dima B."/>
            <person name="Sanchez-Garcia M."/>
            <person name="Sanchez-Ramirez S."/>
            <person name="Szollosi G.J."/>
            <person name="Szarkandi J.G."/>
            <person name="Papp V."/>
            <person name="Albert L."/>
            <person name="Andreopoulos W."/>
            <person name="Angelini C."/>
            <person name="Antonin V."/>
            <person name="Barry K.W."/>
            <person name="Bougher N.L."/>
            <person name="Buchanan P."/>
            <person name="Buyck B."/>
            <person name="Bense V."/>
            <person name="Catcheside P."/>
            <person name="Chovatia M."/>
            <person name="Cooper J."/>
            <person name="Damon W."/>
            <person name="Desjardin D."/>
            <person name="Finy P."/>
            <person name="Geml J."/>
            <person name="Haridas S."/>
            <person name="Hughes K."/>
            <person name="Justo A."/>
            <person name="Karasinski D."/>
            <person name="Kautmanova I."/>
            <person name="Kiss B."/>
            <person name="Kocsube S."/>
            <person name="Kotiranta H."/>
            <person name="LaButti K.M."/>
            <person name="Lechner B.E."/>
            <person name="Liimatainen K."/>
            <person name="Lipzen A."/>
            <person name="Lukacs Z."/>
            <person name="Mihaltcheva S."/>
            <person name="Morgado L.N."/>
            <person name="Niskanen T."/>
            <person name="Noordeloos M.E."/>
            <person name="Ohm R.A."/>
            <person name="Ortiz-Santana B."/>
            <person name="Ovrebo C."/>
            <person name="Racz N."/>
            <person name="Riley R."/>
            <person name="Savchenko A."/>
            <person name="Shiryaev A."/>
            <person name="Soop K."/>
            <person name="Spirin V."/>
            <person name="Szebenyi C."/>
            <person name="Tomsovsky M."/>
            <person name="Tulloss R.E."/>
            <person name="Uehling J."/>
            <person name="Grigoriev I.V."/>
            <person name="Vagvolgyi C."/>
            <person name="Papp T."/>
            <person name="Martin F.M."/>
            <person name="Miettinen O."/>
            <person name="Hibbett D.S."/>
            <person name="Nagy L.G."/>
        </authorList>
    </citation>
    <scope>NUCLEOTIDE SEQUENCE [LARGE SCALE GENOMIC DNA]</scope>
    <source>
        <strain evidence="3 4">OMC1185</strain>
    </source>
</reference>
<sequence>MASVFVPVLYLVLVIGSLGIFSYFYRKRAAKRQIESYFPRHFERDAYVTLLQQTDPPPHETLLKAALIRRAIADVQRILRIREDKPALQMLLQKGSVGDDLWNSLLAAEKEMEAEILEVVNEANTFVEGWGQVIFQSASEIIQNEKMRAIVEASAKSRAAKEAKYGKHHTKKAIAALPEIPTSPKPTSPTQPATPLSAGVNGLVPPSSAGADGNESATPGSPASRPASPTSLKSSGKKGKKRK</sequence>
<accession>A0A5C3NDP6</accession>
<feature type="region of interest" description="Disordered" evidence="1">
    <location>
        <begin position="177"/>
        <end position="243"/>
    </location>
</feature>
<proteinExistence type="predicted"/>
<evidence type="ECO:0008006" key="5">
    <source>
        <dbReference type="Google" id="ProtNLM"/>
    </source>
</evidence>
<dbReference type="AlphaFoldDB" id="A0A5C3NDP6"/>
<feature type="transmembrane region" description="Helical" evidence="2">
    <location>
        <begin position="6"/>
        <end position="25"/>
    </location>
</feature>
<dbReference type="EMBL" id="ML213505">
    <property type="protein sequence ID" value="TFK55145.1"/>
    <property type="molecule type" value="Genomic_DNA"/>
</dbReference>
<dbReference type="GO" id="GO:0031207">
    <property type="term" value="C:Sec62/Sec63 complex"/>
    <property type="evidence" value="ECO:0007669"/>
    <property type="project" value="InterPro"/>
</dbReference>
<dbReference type="Pfam" id="PF09802">
    <property type="entry name" value="Sec66"/>
    <property type="match status" value="1"/>
</dbReference>
<evidence type="ECO:0000313" key="4">
    <source>
        <dbReference type="Proteomes" id="UP000305948"/>
    </source>
</evidence>
<dbReference type="InterPro" id="IPR018624">
    <property type="entry name" value="Sec66"/>
</dbReference>
<dbReference type="PANTHER" id="PTHR28229:SF1">
    <property type="entry name" value="TRANSLOCATION PROTEIN SEC66"/>
    <property type="match status" value="1"/>
</dbReference>
<keyword evidence="2" id="KW-0472">Membrane</keyword>
<gene>
    <name evidence="3" type="ORF">OE88DRAFT_1653829</name>
</gene>
<name>A0A5C3NDP6_9AGAM</name>